<gene>
    <name evidence="2" type="ORF">C8P67_10372</name>
</gene>
<evidence type="ECO:0000259" key="1">
    <source>
        <dbReference type="Pfam" id="PF01548"/>
    </source>
</evidence>
<reference evidence="2 3" key="1">
    <citation type="submission" date="2018-08" db="EMBL/GenBank/DDBJ databases">
        <title>Genomic Encyclopedia of Archaeal and Bacterial Type Strains, Phase II (KMG-II): from individual species to whole genera.</title>
        <authorList>
            <person name="Goeker M."/>
        </authorList>
    </citation>
    <scope>NUCLEOTIDE SEQUENCE [LARGE SCALE GENOMIC DNA]</scope>
    <source>
        <strain evidence="2 3">DSM 100880</strain>
    </source>
</reference>
<evidence type="ECO:0000313" key="3">
    <source>
        <dbReference type="Proteomes" id="UP000257136"/>
    </source>
</evidence>
<dbReference type="Proteomes" id="UP000257136">
    <property type="component" value="Unassembled WGS sequence"/>
</dbReference>
<dbReference type="PANTHER" id="PTHR33055">
    <property type="entry name" value="TRANSPOSASE FOR INSERTION SEQUENCE ELEMENT IS1111A"/>
    <property type="match status" value="1"/>
</dbReference>
<protein>
    <submittedName>
        <fullName evidence="2">Transposase</fullName>
    </submittedName>
</protein>
<dbReference type="GO" id="GO:0006313">
    <property type="term" value="P:DNA transposition"/>
    <property type="evidence" value="ECO:0007669"/>
    <property type="project" value="InterPro"/>
</dbReference>
<dbReference type="InterPro" id="IPR047650">
    <property type="entry name" value="Transpos_IS110"/>
</dbReference>
<dbReference type="EMBL" id="QUNI01000003">
    <property type="protein sequence ID" value="REH00104.1"/>
    <property type="molecule type" value="Genomic_DNA"/>
</dbReference>
<dbReference type="GO" id="GO:0004803">
    <property type="term" value="F:transposase activity"/>
    <property type="evidence" value="ECO:0007669"/>
    <property type="project" value="InterPro"/>
</dbReference>
<name>A0A3E0EQR1_9FLAO</name>
<proteinExistence type="predicted"/>
<dbReference type="Pfam" id="PF01548">
    <property type="entry name" value="DEDD_Tnp_IS110"/>
    <property type="match status" value="1"/>
</dbReference>
<evidence type="ECO:0000313" key="2">
    <source>
        <dbReference type="EMBL" id="REH00104.1"/>
    </source>
</evidence>
<feature type="domain" description="Transposase IS110-like N-terminal" evidence="1">
    <location>
        <begin position="17"/>
        <end position="163"/>
    </location>
</feature>
<dbReference type="RefSeq" id="WP_211319889.1">
    <property type="nucleotide sequence ID" value="NZ_QUNI01000003.1"/>
</dbReference>
<accession>A0A3E0EQR1</accession>
<sequence length="197" mass="23176">MQELMIKITENEQKIFVGIDVHLKSWTVTILTENIVHKTFTQPPSAAVLADYLRRNFPDCEYYSAYEAGFSGFWAHYQLLELGINSIVINAADVPTSQKELFQKNDPIDSRKIARALRAGQLNAIHVLKIKTLEDRSLVRTRDMLVKDLVRLKCRVKSFLHFYGIDMPEQFKSPYTHWTKRFIKWLRKMYNYLHHTV</sequence>
<dbReference type="InterPro" id="IPR002525">
    <property type="entry name" value="Transp_IS110-like_N"/>
</dbReference>
<dbReference type="AlphaFoldDB" id="A0A3E0EQR1"/>
<comment type="caution">
    <text evidence="2">The sequence shown here is derived from an EMBL/GenBank/DDBJ whole genome shotgun (WGS) entry which is preliminary data.</text>
</comment>
<organism evidence="2 3">
    <name type="scientific">Flavobacterium aquicola</name>
    <dbReference type="NCBI Taxonomy" id="1682742"/>
    <lineage>
        <taxon>Bacteria</taxon>
        <taxon>Pseudomonadati</taxon>
        <taxon>Bacteroidota</taxon>
        <taxon>Flavobacteriia</taxon>
        <taxon>Flavobacteriales</taxon>
        <taxon>Flavobacteriaceae</taxon>
        <taxon>Flavobacterium</taxon>
    </lineage>
</organism>
<keyword evidence="3" id="KW-1185">Reference proteome</keyword>
<dbReference type="GO" id="GO:0003677">
    <property type="term" value="F:DNA binding"/>
    <property type="evidence" value="ECO:0007669"/>
    <property type="project" value="InterPro"/>
</dbReference>